<sequence length="81" mass="8970">MADSIVFLREMKWENGLGSATSFSFLLTHHATKITFQRKRYVGSNVTTSNLTLTIVILHNAWAVVGFGIAALVAAVVTYRR</sequence>
<evidence type="ECO:0000313" key="2">
    <source>
        <dbReference type="EMBL" id="KAK4374672.1"/>
    </source>
</evidence>
<dbReference type="EMBL" id="JAVYJV010000003">
    <property type="protein sequence ID" value="KAK4374672.1"/>
    <property type="molecule type" value="Genomic_DNA"/>
</dbReference>
<keyword evidence="1" id="KW-1133">Transmembrane helix</keyword>
<comment type="caution">
    <text evidence="2">The sequence shown here is derived from an EMBL/GenBank/DDBJ whole genome shotgun (WGS) entry which is preliminary data.</text>
</comment>
<gene>
    <name evidence="2" type="ORF">RND71_005349</name>
</gene>
<name>A0AAE1SSS7_9SOLA</name>
<dbReference type="Proteomes" id="UP001291623">
    <property type="component" value="Unassembled WGS sequence"/>
</dbReference>
<feature type="transmembrane region" description="Helical" evidence="1">
    <location>
        <begin position="55"/>
        <end position="79"/>
    </location>
</feature>
<accession>A0AAE1SSS7</accession>
<organism evidence="2 3">
    <name type="scientific">Anisodus tanguticus</name>
    <dbReference type="NCBI Taxonomy" id="243964"/>
    <lineage>
        <taxon>Eukaryota</taxon>
        <taxon>Viridiplantae</taxon>
        <taxon>Streptophyta</taxon>
        <taxon>Embryophyta</taxon>
        <taxon>Tracheophyta</taxon>
        <taxon>Spermatophyta</taxon>
        <taxon>Magnoliopsida</taxon>
        <taxon>eudicotyledons</taxon>
        <taxon>Gunneridae</taxon>
        <taxon>Pentapetalae</taxon>
        <taxon>asterids</taxon>
        <taxon>lamiids</taxon>
        <taxon>Solanales</taxon>
        <taxon>Solanaceae</taxon>
        <taxon>Solanoideae</taxon>
        <taxon>Hyoscyameae</taxon>
        <taxon>Anisodus</taxon>
    </lineage>
</organism>
<proteinExistence type="predicted"/>
<evidence type="ECO:0000313" key="3">
    <source>
        <dbReference type="Proteomes" id="UP001291623"/>
    </source>
</evidence>
<protein>
    <submittedName>
        <fullName evidence="2">Uncharacterized protein</fullName>
    </submittedName>
</protein>
<dbReference type="AlphaFoldDB" id="A0AAE1SSS7"/>
<reference evidence="2" key="1">
    <citation type="submission" date="2023-12" db="EMBL/GenBank/DDBJ databases">
        <title>Genome assembly of Anisodus tanguticus.</title>
        <authorList>
            <person name="Wang Y.-J."/>
        </authorList>
    </citation>
    <scope>NUCLEOTIDE SEQUENCE</scope>
    <source>
        <strain evidence="2">KB-2021</strain>
        <tissue evidence="2">Leaf</tissue>
    </source>
</reference>
<keyword evidence="1" id="KW-0472">Membrane</keyword>
<keyword evidence="3" id="KW-1185">Reference proteome</keyword>
<keyword evidence="1" id="KW-0812">Transmembrane</keyword>
<evidence type="ECO:0000256" key="1">
    <source>
        <dbReference type="SAM" id="Phobius"/>
    </source>
</evidence>